<proteinExistence type="predicted"/>
<dbReference type="InterPro" id="IPR021324">
    <property type="entry name" value="DUF2929"/>
</dbReference>
<comment type="caution">
    <text evidence="2">The sequence shown here is derived from an EMBL/GenBank/DDBJ whole genome shotgun (WGS) entry which is preliminary data.</text>
</comment>
<evidence type="ECO:0008006" key="4">
    <source>
        <dbReference type="Google" id="ProtNLM"/>
    </source>
</evidence>
<dbReference type="Pfam" id="PF11151">
    <property type="entry name" value="DUF2929"/>
    <property type="match status" value="1"/>
</dbReference>
<protein>
    <recommendedName>
        <fullName evidence="4">DUF2929 domain-containing protein</fullName>
    </recommendedName>
</protein>
<dbReference type="RefSeq" id="WP_054639731.1">
    <property type="nucleotide sequence ID" value="NZ_BBAL01000010.1"/>
</dbReference>
<keyword evidence="1" id="KW-0812">Transmembrane</keyword>
<accession>A0A2A5RM88</accession>
<sequence length="60" mass="6486">MKLIVALFWSAVIGEVVGYIMTALAGVADNAIWTLVVSIIFGLFVYVASNIVVTNPKEEK</sequence>
<feature type="transmembrane region" description="Helical" evidence="1">
    <location>
        <begin position="32"/>
        <end position="53"/>
    </location>
</feature>
<organism evidence="2 3">
    <name type="scientific">Lactococcus fujiensis JCM 16395</name>
    <dbReference type="NCBI Taxonomy" id="1291764"/>
    <lineage>
        <taxon>Bacteria</taxon>
        <taxon>Bacillati</taxon>
        <taxon>Bacillota</taxon>
        <taxon>Bacilli</taxon>
        <taxon>Lactobacillales</taxon>
        <taxon>Streptococcaceae</taxon>
        <taxon>Lactococcus</taxon>
    </lineage>
</organism>
<dbReference type="Proteomes" id="UP000218181">
    <property type="component" value="Unassembled WGS sequence"/>
</dbReference>
<gene>
    <name evidence="2" type="ORF">RT41_GL001267</name>
</gene>
<evidence type="ECO:0000256" key="1">
    <source>
        <dbReference type="SAM" id="Phobius"/>
    </source>
</evidence>
<evidence type="ECO:0000313" key="2">
    <source>
        <dbReference type="EMBL" id="PCS00380.1"/>
    </source>
</evidence>
<dbReference type="EMBL" id="JXJU01000004">
    <property type="protein sequence ID" value="PCS00380.1"/>
    <property type="molecule type" value="Genomic_DNA"/>
</dbReference>
<name>A0A2A5RM88_9LACT</name>
<dbReference type="AlphaFoldDB" id="A0A2A5RM88"/>
<keyword evidence="1" id="KW-0472">Membrane</keyword>
<reference evidence="2 3" key="1">
    <citation type="submission" date="2014-12" db="EMBL/GenBank/DDBJ databases">
        <title>Draft genome sequences of 10 type strains of Lactococcus.</title>
        <authorList>
            <person name="Sun Z."/>
            <person name="Zhong Z."/>
            <person name="Liu W."/>
            <person name="Zhang W."/>
            <person name="Zhang H."/>
        </authorList>
    </citation>
    <scope>NUCLEOTIDE SEQUENCE [LARGE SCALE GENOMIC DNA]</scope>
    <source>
        <strain evidence="2 3">JCM 16395</strain>
    </source>
</reference>
<dbReference type="OrthoDB" id="2139526at2"/>
<keyword evidence="1" id="KW-1133">Transmembrane helix</keyword>
<dbReference type="STRING" id="1291764.GCA_001311235_02496"/>
<evidence type="ECO:0000313" key="3">
    <source>
        <dbReference type="Proteomes" id="UP000218181"/>
    </source>
</evidence>
<keyword evidence="3" id="KW-1185">Reference proteome</keyword>